<comment type="caution">
    <text evidence="4">The sequence shown here is derived from an EMBL/GenBank/DDBJ whole genome shotgun (WGS) entry which is preliminary data.</text>
</comment>
<accession>I8J358</accession>
<reference evidence="4 5" key="1">
    <citation type="journal article" date="2012" name="J. Bacteriol.">
        <title>Genome of Bacillus macauensis ZFHKF-1, a Long-Chain-Forming Bacterium.</title>
        <authorList>
            <person name="Cai L."/>
            <person name="Zhang T."/>
        </authorList>
    </citation>
    <scope>NUCLEOTIDE SEQUENCE [LARGE SCALE GENOMIC DNA]</scope>
    <source>
        <strain evidence="4 5">ZFHKF-1</strain>
    </source>
</reference>
<dbReference type="Proteomes" id="UP000004080">
    <property type="component" value="Unassembled WGS sequence"/>
</dbReference>
<name>I8J358_9BACL</name>
<gene>
    <name evidence="4" type="ORF">A374_06316</name>
</gene>
<dbReference type="PANTHER" id="PTHR43046">
    <property type="entry name" value="GDP-MANNOSE MANNOSYL HYDROLASE"/>
    <property type="match status" value="1"/>
</dbReference>
<organism evidence="4 5">
    <name type="scientific">Fictibacillus macauensis ZFHKF-1</name>
    <dbReference type="NCBI Taxonomy" id="1196324"/>
    <lineage>
        <taxon>Bacteria</taxon>
        <taxon>Bacillati</taxon>
        <taxon>Bacillota</taxon>
        <taxon>Bacilli</taxon>
        <taxon>Bacillales</taxon>
        <taxon>Fictibacillaceae</taxon>
        <taxon>Fictibacillus</taxon>
    </lineage>
</organism>
<keyword evidence="5" id="KW-1185">Reference proteome</keyword>
<dbReference type="InterPro" id="IPR020084">
    <property type="entry name" value="NUDIX_hydrolase_CS"/>
</dbReference>
<dbReference type="PATRIC" id="fig|1196324.3.peg.1289"/>
<dbReference type="AlphaFoldDB" id="I8J358"/>
<evidence type="ECO:0000313" key="4">
    <source>
        <dbReference type="EMBL" id="EIT86191.1"/>
    </source>
</evidence>
<dbReference type="eggNOG" id="COG1051">
    <property type="taxonomic scope" value="Bacteria"/>
</dbReference>
<proteinExistence type="predicted"/>
<dbReference type="OrthoDB" id="65827at2"/>
<dbReference type="Pfam" id="PF00293">
    <property type="entry name" value="NUDIX"/>
    <property type="match status" value="1"/>
</dbReference>
<dbReference type="Gene3D" id="3.90.79.10">
    <property type="entry name" value="Nucleoside Triphosphate Pyrophosphohydrolase"/>
    <property type="match status" value="1"/>
</dbReference>
<sequence length="154" mass="17290">MLSHIRVRAGALIMQDEALLMVKYDHPTRGVFYDFPAGGAEPGESLSETVLREAKEEANADVIVGPIAVVYEYVPQHNQKKYGSQHTLVMLFDCKLQASSVPSLPATPDPYEVDVVWLPLSQMHEVELYANIAPQLLDYVKQQRSIELIEEHTL</sequence>
<dbReference type="PROSITE" id="PS51462">
    <property type="entry name" value="NUDIX"/>
    <property type="match status" value="1"/>
</dbReference>
<dbReference type="PROSITE" id="PS00893">
    <property type="entry name" value="NUDIX_BOX"/>
    <property type="match status" value="1"/>
</dbReference>
<comment type="cofactor">
    <cofactor evidence="1">
        <name>Mg(2+)</name>
        <dbReference type="ChEBI" id="CHEBI:18420"/>
    </cofactor>
</comment>
<dbReference type="GO" id="GO:0016787">
    <property type="term" value="F:hydrolase activity"/>
    <property type="evidence" value="ECO:0007669"/>
    <property type="project" value="UniProtKB-KW"/>
</dbReference>
<dbReference type="CDD" id="cd18880">
    <property type="entry name" value="NUDIX_ADPRase"/>
    <property type="match status" value="1"/>
</dbReference>
<evidence type="ECO:0000313" key="5">
    <source>
        <dbReference type="Proteomes" id="UP000004080"/>
    </source>
</evidence>
<feature type="domain" description="Nudix hydrolase" evidence="3">
    <location>
        <begin position="3"/>
        <end position="142"/>
    </location>
</feature>
<dbReference type="SUPFAM" id="SSF55811">
    <property type="entry name" value="Nudix"/>
    <property type="match status" value="1"/>
</dbReference>
<protein>
    <submittedName>
        <fullName evidence="4">NUDIX hydrolase</fullName>
    </submittedName>
</protein>
<evidence type="ECO:0000259" key="3">
    <source>
        <dbReference type="PROSITE" id="PS51462"/>
    </source>
</evidence>
<keyword evidence="2 4" id="KW-0378">Hydrolase</keyword>
<dbReference type="InterPro" id="IPR000086">
    <property type="entry name" value="NUDIX_hydrolase_dom"/>
</dbReference>
<evidence type="ECO:0000256" key="1">
    <source>
        <dbReference type="ARBA" id="ARBA00001946"/>
    </source>
</evidence>
<dbReference type="STRING" id="1196324.A374_06316"/>
<dbReference type="EMBL" id="AKKV01000022">
    <property type="protein sequence ID" value="EIT86191.1"/>
    <property type="molecule type" value="Genomic_DNA"/>
</dbReference>
<dbReference type="InterPro" id="IPR015797">
    <property type="entry name" value="NUDIX_hydrolase-like_dom_sf"/>
</dbReference>
<dbReference type="PANTHER" id="PTHR43046:SF14">
    <property type="entry name" value="MUTT_NUDIX FAMILY PROTEIN"/>
    <property type="match status" value="1"/>
</dbReference>
<evidence type="ECO:0000256" key="2">
    <source>
        <dbReference type="ARBA" id="ARBA00022801"/>
    </source>
</evidence>